<feature type="modified residue" description="Phosphohistidine" evidence="1">
    <location>
        <position position="64"/>
    </location>
</feature>
<evidence type="ECO:0000256" key="1">
    <source>
        <dbReference type="PROSITE-ProRule" id="PRU00110"/>
    </source>
</evidence>
<accession>A0A8J3S584</accession>
<dbReference type="EMBL" id="BOOI01000044">
    <property type="protein sequence ID" value="GIH86181.1"/>
    <property type="molecule type" value="Genomic_DNA"/>
</dbReference>
<dbReference type="CDD" id="cd00088">
    <property type="entry name" value="HPT"/>
    <property type="match status" value="1"/>
</dbReference>
<dbReference type="SUPFAM" id="SSF47226">
    <property type="entry name" value="Histidine-containing phosphotransfer domain, HPT domain"/>
    <property type="match status" value="1"/>
</dbReference>
<organism evidence="3 4">
    <name type="scientific">Planobispora rosea</name>
    <dbReference type="NCBI Taxonomy" id="35762"/>
    <lineage>
        <taxon>Bacteria</taxon>
        <taxon>Bacillati</taxon>
        <taxon>Actinomycetota</taxon>
        <taxon>Actinomycetes</taxon>
        <taxon>Streptosporangiales</taxon>
        <taxon>Streptosporangiaceae</taxon>
        <taxon>Planobispora</taxon>
    </lineage>
</organism>
<dbReference type="Gene3D" id="1.20.120.160">
    <property type="entry name" value="HPT domain"/>
    <property type="match status" value="1"/>
</dbReference>
<dbReference type="InterPro" id="IPR008207">
    <property type="entry name" value="Sig_transdc_His_kin_Hpt_dom"/>
</dbReference>
<dbReference type="RefSeq" id="WP_189242626.1">
    <property type="nucleotide sequence ID" value="NZ_BMQP01000018.1"/>
</dbReference>
<feature type="domain" description="HPt" evidence="2">
    <location>
        <begin position="25"/>
        <end position="122"/>
    </location>
</feature>
<evidence type="ECO:0000259" key="2">
    <source>
        <dbReference type="PROSITE" id="PS50894"/>
    </source>
</evidence>
<dbReference type="GO" id="GO:0000160">
    <property type="term" value="P:phosphorelay signal transduction system"/>
    <property type="evidence" value="ECO:0007669"/>
    <property type="project" value="InterPro"/>
</dbReference>
<dbReference type="Pfam" id="PF01627">
    <property type="entry name" value="Hpt"/>
    <property type="match status" value="1"/>
</dbReference>
<gene>
    <name evidence="3" type="ORF">Pro02_45890</name>
</gene>
<evidence type="ECO:0000313" key="4">
    <source>
        <dbReference type="Proteomes" id="UP000655044"/>
    </source>
</evidence>
<evidence type="ECO:0000313" key="3">
    <source>
        <dbReference type="EMBL" id="GIH86181.1"/>
    </source>
</evidence>
<dbReference type="InterPro" id="IPR036641">
    <property type="entry name" value="HPT_dom_sf"/>
</dbReference>
<name>A0A8J3S584_PLARO</name>
<dbReference type="PROSITE" id="PS50894">
    <property type="entry name" value="HPT"/>
    <property type="match status" value="1"/>
</dbReference>
<keyword evidence="1" id="KW-0597">Phosphoprotein</keyword>
<proteinExistence type="predicted"/>
<reference evidence="3" key="1">
    <citation type="submission" date="2021-01" db="EMBL/GenBank/DDBJ databases">
        <title>Whole genome shotgun sequence of Planobispora rosea NBRC 15558.</title>
        <authorList>
            <person name="Komaki H."/>
            <person name="Tamura T."/>
        </authorList>
    </citation>
    <scope>NUCLEOTIDE SEQUENCE</scope>
    <source>
        <strain evidence="3">NBRC 15558</strain>
    </source>
</reference>
<keyword evidence="4" id="KW-1185">Reference proteome</keyword>
<dbReference type="Proteomes" id="UP000655044">
    <property type="component" value="Unassembled WGS sequence"/>
</dbReference>
<comment type="caution">
    <text evidence="3">The sequence shown here is derived from an EMBL/GenBank/DDBJ whole genome shotgun (WGS) entry which is preliminary data.</text>
</comment>
<sequence>MTARGTAPGIRARIADLLVDGDEREIAFIERLVASFLERAPVMLADLDAAIAAGDSAVAAHRAHALKGAAANLGVSGVAGLCAEAERLADAGRLGEALGHPGLLRSALAEAGDRFTEVLGDLRSGLPIVPRPA</sequence>
<dbReference type="SMART" id="SM00073">
    <property type="entry name" value="HPT"/>
    <property type="match status" value="1"/>
</dbReference>
<dbReference type="AlphaFoldDB" id="A0A8J3S584"/>
<protein>
    <recommendedName>
        <fullName evidence="2">HPt domain-containing protein</fullName>
    </recommendedName>
</protein>